<organism evidence="7 8">
    <name type="scientific">Nocardioides scoriae</name>
    <dbReference type="NCBI Taxonomy" id="642780"/>
    <lineage>
        <taxon>Bacteria</taxon>
        <taxon>Bacillati</taxon>
        <taxon>Actinomycetota</taxon>
        <taxon>Actinomycetes</taxon>
        <taxon>Propionibacteriales</taxon>
        <taxon>Nocardioidaceae</taxon>
        <taxon>Nocardioides</taxon>
    </lineage>
</organism>
<protein>
    <submittedName>
        <fullName evidence="7">NTE family protein</fullName>
    </submittedName>
</protein>
<feature type="compositionally biased region" description="Basic and acidic residues" evidence="5">
    <location>
        <begin position="314"/>
        <end position="324"/>
    </location>
</feature>
<dbReference type="SUPFAM" id="SSF52151">
    <property type="entry name" value="FabD/lysophospholipase-like"/>
    <property type="match status" value="1"/>
</dbReference>
<gene>
    <name evidence="7" type="ORF">SAMN04488570_3243</name>
</gene>
<evidence type="ECO:0000259" key="6">
    <source>
        <dbReference type="PROSITE" id="PS51635"/>
    </source>
</evidence>
<dbReference type="EMBL" id="LT629757">
    <property type="protein sequence ID" value="SDS99586.1"/>
    <property type="molecule type" value="Genomic_DNA"/>
</dbReference>
<dbReference type="OrthoDB" id="4080114at2"/>
<dbReference type="GO" id="GO:0016787">
    <property type="term" value="F:hydrolase activity"/>
    <property type="evidence" value="ECO:0007669"/>
    <property type="project" value="UniProtKB-UniRule"/>
</dbReference>
<sequence length="350" mass="37267">MNGTGHDHGSEPHAPALPATRVGEHRNVFVLSGGAARGAVQVGMLEVLLDAGIVPHALVGTSVGALNAAFMGVRPDRARVRELRGKWLQMTTRDIFPGGTLTRVGHLVRQRPYLFSSAALARLIDDWKPVDRLEDLPTPVRVVTTPLAGDSAVYHRHGDLARLLLASAAVPAVFAPVDLPAGCGHPGLHVDGGVADNVPIRGAADLAPTRVFVLDASLPPRLPRGRTPIDVLVASLGVAMRSAPAPDLGPGVTVHRMTTPDLGIRMTDFTHTRQHMDDGRAAAEQVLEDLREMELSSALAAELAAQDAAAQEQASREQAARDDVAPAEVPSGTLHHRRVLRLWDRRSRVA</sequence>
<evidence type="ECO:0000313" key="7">
    <source>
        <dbReference type="EMBL" id="SDS99586.1"/>
    </source>
</evidence>
<feature type="short sequence motif" description="DGA/G" evidence="4">
    <location>
        <begin position="191"/>
        <end position="193"/>
    </location>
</feature>
<accession>A0A1H1WTD6</accession>
<feature type="region of interest" description="Disordered" evidence="5">
    <location>
        <begin position="306"/>
        <end position="331"/>
    </location>
</feature>
<feature type="active site" description="Nucleophile" evidence="4">
    <location>
        <position position="62"/>
    </location>
</feature>
<dbReference type="AlphaFoldDB" id="A0A1H1WTD6"/>
<dbReference type="Pfam" id="PF01734">
    <property type="entry name" value="Patatin"/>
    <property type="match status" value="1"/>
</dbReference>
<proteinExistence type="predicted"/>
<evidence type="ECO:0000256" key="2">
    <source>
        <dbReference type="ARBA" id="ARBA00022963"/>
    </source>
</evidence>
<feature type="active site" description="Proton acceptor" evidence="4">
    <location>
        <position position="191"/>
    </location>
</feature>
<dbReference type="Gene3D" id="3.40.1090.10">
    <property type="entry name" value="Cytosolic phospholipase A2 catalytic domain"/>
    <property type="match status" value="2"/>
</dbReference>
<dbReference type="PANTHER" id="PTHR14226:SF29">
    <property type="entry name" value="NEUROPATHY TARGET ESTERASE SWS"/>
    <property type="match status" value="1"/>
</dbReference>
<dbReference type="PROSITE" id="PS51635">
    <property type="entry name" value="PNPLA"/>
    <property type="match status" value="1"/>
</dbReference>
<dbReference type="InterPro" id="IPR016035">
    <property type="entry name" value="Acyl_Trfase/lysoPLipase"/>
</dbReference>
<feature type="short sequence motif" description="GXSXG" evidence="4">
    <location>
        <begin position="60"/>
        <end position="64"/>
    </location>
</feature>
<dbReference type="RefSeq" id="WP_157682909.1">
    <property type="nucleotide sequence ID" value="NZ_LT629757.1"/>
</dbReference>
<evidence type="ECO:0000256" key="4">
    <source>
        <dbReference type="PROSITE-ProRule" id="PRU01161"/>
    </source>
</evidence>
<evidence type="ECO:0000256" key="1">
    <source>
        <dbReference type="ARBA" id="ARBA00022801"/>
    </source>
</evidence>
<feature type="domain" description="PNPLA" evidence="6">
    <location>
        <begin position="29"/>
        <end position="204"/>
    </location>
</feature>
<evidence type="ECO:0000256" key="5">
    <source>
        <dbReference type="SAM" id="MobiDB-lite"/>
    </source>
</evidence>
<keyword evidence="2 4" id="KW-0442">Lipid degradation</keyword>
<name>A0A1H1WTD6_9ACTN</name>
<dbReference type="STRING" id="642780.SAMN04488570_3243"/>
<dbReference type="InterPro" id="IPR050301">
    <property type="entry name" value="NTE"/>
</dbReference>
<dbReference type="GO" id="GO:0016042">
    <property type="term" value="P:lipid catabolic process"/>
    <property type="evidence" value="ECO:0007669"/>
    <property type="project" value="UniProtKB-UniRule"/>
</dbReference>
<dbReference type="Proteomes" id="UP000198859">
    <property type="component" value="Chromosome I"/>
</dbReference>
<dbReference type="PANTHER" id="PTHR14226">
    <property type="entry name" value="NEUROPATHY TARGET ESTERASE/SWISS CHEESE D.MELANOGASTER"/>
    <property type="match status" value="1"/>
</dbReference>
<keyword evidence="8" id="KW-1185">Reference proteome</keyword>
<reference evidence="8" key="1">
    <citation type="submission" date="2016-10" db="EMBL/GenBank/DDBJ databases">
        <authorList>
            <person name="Varghese N."/>
            <person name="Submissions S."/>
        </authorList>
    </citation>
    <scope>NUCLEOTIDE SEQUENCE [LARGE SCALE GENOMIC DNA]</scope>
    <source>
        <strain evidence="8">DSM 22127</strain>
    </source>
</reference>
<comment type="caution">
    <text evidence="4">Lacks conserved residue(s) required for the propagation of feature annotation.</text>
</comment>
<dbReference type="InterPro" id="IPR002641">
    <property type="entry name" value="PNPLA_dom"/>
</dbReference>
<keyword evidence="3 4" id="KW-0443">Lipid metabolism</keyword>
<keyword evidence="1 4" id="KW-0378">Hydrolase</keyword>
<evidence type="ECO:0000256" key="3">
    <source>
        <dbReference type="ARBA" id="ARBA00023098"/>
    </source>
</evidence>
<evidence type="ECO:0000313" key="8">
    <source>
        <dbReference type="Proteomes" id="UP000198859"/>
    </source>
</evidence>